<accession>W2EQT0</accession>
<name>A0ACD6B9S9_9ACTN</name>
<proteinExistence type="evidence at protein level"/>
<sequence>MNRRVAGRYVQGMTNTTRARLSGAGLLAAALLLAGCTGGGRADPAHRSPVPLPSPTSNKQDISEANLAYLWPLTVDHGTIECLPSDNAVFVAPDGTTYALNDRAEKAGHPPITPIRAKGSGGGYISLGALLSTTLNLCGKG</sequence>
<evidence type="ECO:0007829" key="3">
    <source>
        <dbReference type="PDB" id="6QFP"/>
    </source>
</evidence>
<evidence type="ECO:0007829" key="2">
    <source>
        <dbReference type="PDB" id="2MVO"/>
    </source>
</evidence>
<comment type="caution">
    <text evidence="1">The sequence shown here is derived from an EMBL/GenBank/DDBJ whole genome shotgun (WGS) entry which is preliminary data.</text>
</comment>
<dbReference type="PDB" id="2MVO">
    <property type="method" value="NMR"/>
    <property type="chains" value="A=37-141"/>
</dbReference>
<keyword evidence="2 3" id="KW-0002">3D-structure</keyword>
<protein>
    <submittedName>
        <fullName evidence="1">Lipoprotein</fullName>
    </submittedName>
</protein>
<dbReference type="PDB" id="6QFP">
    <property type="method" value="NMR"/>
    <property type="chains" value="A=37-141"/>
</dbReference>
<evidence type="ECO:0000313" key="1">
    <source>
        <dbReference type="EMBL" id="ETK34049.1"/>
    </source>
</evidence>
<reference evidence="1" key="1">
    <citation type="journal article" date="2014" name="Genome Announc.">
        <title>Draft Genome Sequence of the Microbispora sp. Strain ATCC-PTA-5024, Producing the Lantibiotic NAI-107.</title>
        <authorList>
            <person name="Sosio M."/>
            <person name="Gallo G."/>
            <person name="Pozzi R."/>
            <person name="Serina S."/>
            <person name="Monciardini P."/>
            <person name="Bera A."/>
            <person name="Stegmann E."/>
            <person name="Weber T."/>
        </authorList>
    </citation>
    <scope>NUCLEOTIDE SEQUENCE</scope>
    <source>
        <strain evidence="1">ATCC PTA-5024</strain>
    </source>
</reference>
<reference evidence="2" key="2">
    <citation type="journal article" date="2016" name="Environ. Microbiol.">
        <title>Distinct mechanisms contribute to immunity in the lantibiotic NAI-107 producer strain Microbispora ATCC PTA-5024.</title>
        <authorList>
            <person name="Pozzi R."/>
            <person name="Coles M."/>
            <person name="Linke D."/>
            <person name="Kulik A."/>
            <person name="Nega M."/>
            <person name="Wohlleben W."/>
            <person name="Stegmann E."/>
        </authorList>
    </citation>
    <scope>STRUCTURE BY NMR OF 37-141</scope>
</reference>
<keyword evidence="1" id="KW-0449">Lipoprotein</keyword>
<accession>A0ACD6B9S9</accession>
<dbReference type="EMBL" id="AWEV01000157">
    <property type="protein sequence ID" value="ETK34049.1"/>
    <property type="molecule type" value="Genomic_DNA"/>
</dbReference>
<organism evidence="1">
    <name type="scientific">Microbispora sp. ATCC PTA-5024</name>
    <dbReference type="NCBI Taxonomy" id="316330"/>
    <lineage>
        <taxon>Bacteria</taxon>
        <taxon>Bacillati</taxon>
        <taxon>Actinomycetota</taxon>
        <taxon>Actinomycetes</taxon>
        <taxon>Streptosporangiales</taxon>
        <taxon>Streptosporangiaceae</taxon>
        <taxon>Microbispora</taxon>
    </lineage>
</organism>
<reference evidence="3" key="3">
    <citation type="journal article" date="2019" name="Structure">
        <title>Mapping Local Conformational Landscapes of Proteins in Solution.</title>
        <authorList>
            <person name="ElGamacy M."/>
            <person name="Riss M."/>
            <person name="Zhu H."/>
            <person name="Truffault V."/>
            <person name="Coles M."/>
        </authorList>
    </citation>
    <scope>STRUCTURE BY NMR OF 37-141</scope>
</reference>
<gene>
    <name evidence="1" type="primary">mlbQ</name>
    <name evidence="1" type="ORF">MPTA5024_21425</name>
</gene>